<protein>
    <submittedName>
        <fullName evidence="2">Uncharacterized protein</fullName>
    </submittedName>
</protein>
<evidence type="ECO:0000313" key="2">
    <source>
        <dbReference type="EMBL" id="KAL0157240.1"/>
    </source>
</evidence>
<sequence>TPCQFDHSRILPPDGPTCRSPQPIRRHHSFSGIHNRACKQRPAYGVPAGYG</sequence>
<keyword evidence="3" id="KW-1185">Reference proteome</keyword>
<name>A0ABD0N6E4_CIRMR</name>
<organism evidence="2 3">
    <name type="scientific">Cirrhinus mrigala</name>
    <name type="common">Mrigala</name>
    <dbReference type="NCBI Taxonomy" id="683832"/>
    <lineage>
        <taxon>Eukaryota</taxon>
        <taxon>Metazoa</taxon>
        <taxon>Chordata</taxon>
        <taxon>Craniata</taxon>
        <taxon>Vertebrata</taxon>
        <taxon>Euteleostomi</taxon>
        <taxon>Actinopterygii</taxon>
        <taxon>Neopterygii</taxon>
        <taxon>Teleostei</taxon>
        <taxon>Ostariophysi</taxon>
        <taxon>Cypriniformes</taxon>
        <taxon>Cyprinidae</taxon>
        <taxon>Labeoninae</taxon>
        <taxon>Labeonini</taxon>
        <taxon>Cirrhinus</taxon>
    </lineage>
</organism>
<accession>A0ABD0N6E4</accession>
<feature type="region of interest" description="Disordered" evidence="1">
    <location>
        <begin position="1"/>
        <end position="23"/>
    </location>
</feature>
<evidence type="ECO:0000256" key="1">
    <source>
        <dbReference type="SAM" id="MobiDB-lite"/>
    </source>
</evidence>
<feature type="non-terminal residue" evidence="2">
    <location>
        <position position="1"/>
    </location>
</feature>
<comment type="caution">
    <text evidence="2">The sequence shown here is derived from an EMBL/GenBank/DDBJ whole genome shotgun (WGS) entry which is preliminary data.</text>
</comment>
<evidence type="ECO:0000313" key="3">
    <source>
        <dbReference type="Proteomes" id="UP001529510"/>
    </source>
</evidence>
<gene>
    <name evidence="2" type="ORF">M9458_048486</name>
</gene>
<feature type="non-terminal residue" evidence="2">
    <location>
        <position position="51"/>
    </location>
</feature>
<dbReference type="EMBL" id="JAMKFB020000024">
    <property type="protein sequence ID" value="KAL0157240.1"/>
    <property type="molecule type" value="Genomic_DNA"/>
</dbReference>
<reference evidence="2 3" key="1">
    <citation type="submission" date="2024-05" db="EMBL/GenBank/DDBJ databases">
        <title>Genome sequencing and assembly of Indian major carp, Cirrhinus mrigala (Hamilton, 1822).</title>
        <authorList>
            <person name="Mohindra V."/>
            <person name="Chowdhury L.M."/>
            <person name="Lal K."/>
            <person name="Jena J.K."/>
        </authorList>
    </citation>
    <scope>NUCLEOTIDE SEQUENCE [LARGE SCALE GENOMIC DNA]</scope>
    <source>
        <strain evidence="2">CM1030</strain>
        <tissue evidence="2">Blood</tissue>
    </source>
</reference>
<dbReference type="Proteomes" id="UP001529510">
    <property type="component" value="Unassembled WGS sequence"/>
</dbReference>
<dbReference type="AlphaFoldDB" id="A0ABD0N6E4"/>
<proteinExistence type="predicted"/>